<gene>
    <name evidence="2" type="ORF">PENTCL1PPCAC_16731</name>
</gene>
<keyword evidence="3" id="KW-1185">Reference proteome</keyword>
<keyword evidence="1" id="KW-1133">Transmembrane helix</keyword>
<dbReference type="Proteomes" id="UP001432027">
    <property type="component" value="Unassembled WGS sequence"/>
</dbReference>
<dbReference type="EMBL" id="BTSX01000004">
    <property type="protein sequence ID" value="GMS94556.1"/>
    <property type="molecule type" value="Genomic_DNA"/>
</dbReference>
<reference evidence="2" key="1">
    <citation type="submission" date="2023-10" db="EMBL/GenBank/DDBJ databases">
        <title>Genome assembly of Pristionchus species.</title>
        <authorList>
            <person name="Yoshida K."/>
            <person name="Sommer R.J."/>
        </authorList>
    </citation>
    <scope>NUCLEOTIDE SEQUENCE</scope>
    <source>
        <strain evidence="2">RS0144</strain>
    </source>
</reference>
<name>A0AAV5TJU6_9BILA</name>
<evidence type="ECO:0000313" key="3">
    <source>
        <dbReference type="Proteomes" id="UP001432027"/>
    </source>
</evidence>
<evidence type="ECO:0000313" key="2">
    <source>
        <dbReference type="EMBL" id="GMS94556.1"/>
    </source>
</evidence>
<keyword evidence="1" id="KW-0472">Membrane</keyword>
<keyword evidence="1" id="KW-0812">Transmembrane</keyword>
<proteinExistence type="predicted"/>
<comment type="caution">
    <text evidence="2">The sequence shown here is derived from an EMBL/GenBank/DDBJ whole genome shotgun (WGS) entry which is preliminary data.</text>
</comment>
<evidence type="ECO:0000256" key="1">
    <source>
        <dbReference type="SAM" id="Phobius"/>
    </source>
</evidence>
<sequence length="186" mass="21067">LACSSLTLLFLTMVRLMIAGQILLFFNALFVETSCPFTIYECEDCDSSKLYLVYNTTDDSSMKCDRGYSLQTINPKDGYPEGIKTAACQKAVWTAFKGLPFVIASLPRTQFNYMPDEYPMPKSCLNEISDVTWCANCDRSKLRYVVTEDMWPRIESCRLQCDRGYKLMATSARDVEATSIQVPTSI</sequence>
<feature type="transmembrane region" description="Helical" evidence="1">
    <location>
        <begin position="6"/>
        <end position="30"/>
    </location>
</feature>
<dbReference type="AlphaFoldDB" id="A0AAV5TJU6"/>
<feature type="non-terminal residue" evidence="2">
    <location>
        <position position="1"/>
    </location>
</feature>
<protein>
    <submittedName>
        <fullName evidence="2">Uncharacterized protein</fullName>
    </submittedName>
</protein>
<organism evidence="2 3">
    <name type="scientific">Pristionchus entomophagus</name>
    <dbReference type="NCBI Taxonomy" id="358040"/>
    <lineage>
        <taxon>Eukaryota</taxon>
        <taxon>Metazoa</taxon>
        <taxon>Ecdysozoa</taxon>
        <taxon>Nematoda</taxon>
        <taxon>Chromadorea</taxon>
        <taxon>Rhabditida</taxon>
        <taxon>Rhabditina</taxon>
        <taxon>Diplogasteromorpha</taxon>
        <taxon>Diplogasteroidea</taxon>
        <taxon>Neodiplogasteridae</taxon>
        <taxon>Pristionchus</taxon>
    </lineage>
</organism>
<accession>A0AAV5TJU6</accession>